<dbReference type="PANTHER" id="PTHR30086:SF20">
    <property type="entry name" value="ARGININE EXPORTER PROTEIN ARGO-RELATED"/>
    <property type="match status" value="1"/>
</dbReference>
<accession>A0A845GA13</accession>
<dbReference type="EMBL" id="WWCW01000168">
    <property type="protein sequence ID" value="MYM91124.1"/>
    <property type="molecule type" value="Genomic_DNA"/>
</dbReference>
<dbReference type="PIRSF" id="PIRSF006324">
    <property type="entry name" value="LeuE"/>
    <property type="match status" value="1"/>
</dbReference>
<evidence type="ECO:0000256" key="1">
    <source>
        <dbReference type="ARBA" id="ARBA00004651"/>
    </source>
</evidence>
<feature type="transmembrane region" description="Helical" evidence="6">
    <location>
        <begin position="195"/>
        <end position="214"/>
    </location>
</feature>
<feature type="transmembrane region" description="Helical" evidence="6">
    <location>
        <begin position="158"/>
        <end position="183"/>
    </location>
</feature>
<evidence type="ECO:0000256" key="2">
    <source>
        <dbReference type="ARBA" id="ARBA00022475"/>
    </source>
</evidence>
<dbReference type="RefSeq" id="WP_161099811.1">
    <property type="nucleotide sequence ID" value="NZ_WWCW01000168.1"/>
</dbReference>
<feature type="transmembrane region" description="Helical" evidence="6">
    <location>
        <begin position="69"/>
        <end position="88"/>
    </location>
</feature>
<proteinExistence type="predicted"/>
<feature type="transmembrane region" description="Helical" evidence="6">
    <location>
        <begin position="40"/>
        <end position="63"/>
    </location>
</feature>
<evidence type="ECO:0000256" key="6">
    <source>
        <dbReference type="SAM" id="Phobius"/>
    </source>
</evidence>
<evidence type="ECO:0000313" key="7">
    <source>
        <dbReference type="EMBL" id="MYM91124.1"/>
    </source>
</evidence>
<dbReference type="GO" id="GO:0015171">
    <property type="term" value="F:amino acid transmembrane transporter activity"/>
    <property type="evidence" value="ECO:0007669"/>
    <property type="project" value="TreeGrafter"/>
</dbReference>
<sequence>MTLSTWLLFLSVSLAAAFSPGPGVLMAISTATTMGARRALYSSAGNALGVFIVATTAVAGLGLLLKTSALAFGALKVAGAAYLIYLGIKAWRHASLVTETAEVAATAAPLANVAEASRLSTFRSGLLVAVSNPKAILFFTAVFPQFMPPDHVDPVRFLLLTSTFTSCTLLSHFFYVACASWLKRSVKQSVARTRLAKRTTGVIFVGMGGALLTLTNSK</sequence>
<reference evidence="7 8" key="1">
    <citation type="submission" date="2020-01" db="EMBL/GenBank/DDBJ databases">
        <title>Novel species isolated from a subtropical stream in China.</title>
        <authorList>
            <person name="Lu H."/>
        </authorList>
    </citation>
    <scope>NUCLEOTIDE SEQUENCE [LARGE SCALE GENOMIC DNA]</scope>
    <source>
        <strain evidence="7 8">FT82W</strain>
    </source>
</reference>
<dbReference type="Proteomes" id="UP000470302">
    <property type="component" value="Unassembled WGS sequence"/>
</dbReference>
<dbReference type="AlphaFoldDB" id="A0A845GA13"/>
<comment type="subcellular location">
    <subcellularLocation>
        <location evidence="1">Cell membrane</location>
        <topology evidence="1">Multi-pass membrane protein</topology>
    </subcellularLocation>
</comment>
<protein>
    <submittedName>
        <fullName evidence="7">LysE family transporter</fullName>
    </submittedName>
</protein>
<name>A0A845GA13_9BURK</name>
<comment type="caution">
    <text evidence="7">The sequence shown here is derived from an EMBL/GenBank/DDBJ whole genome shotgun (WGS) entry which is preliminary data.</text>
</comment>
<dbReference type="Pfam" id="PF01810">
    <property type="entry name" value="LysE"/>
    <property type="match status" value="1"/>
</dbReference>
<feature type="transmembrane region" description="Helical" evidence="6">
    <location>
        <begin position="6"/>
        <end position="28"/>
    </location>
</feature>
<evidence type="ECO:0000313" key="8">
    <source>
        <dbReference type="Proteomes" id="UP000470302"/>
    </source>
</evidence>
<dbReference type="PANTHER" id="PTHR30086">
    <property type="entry name" value="ARGININE EXPORTER PROTEIN ARGO"/>
    <property type="match status" value="1"/>
</dbReference>
<gene>
    <name evidence="7" type="ORF">GTP91_28615</name>
</gene>
<dbReference type="GO" id="GO:0005886">
    <property type="term" value="C:plasma membrane"/>
    <property type="evidence" value="ECO:0007669"/>
    <property type="project" value="UniProtKB-SubCell"/>
</dbReference>
<feature type="transmembrane region" description="Helical" evidence="6">
    <location>
        <begin position="126"/>
        <end position="146"/>
    </location>
</feature>
<keyword evidence="2" id="KW-1003">Cell membrane</keyword>
<evidence type="ECO:0000256" key="5">
    <source>
        <dbReference type="ARBA" id="ARBA00023136"/>
    </source>
</evidence>
<keyword evidence="5 6" id="KW-0472">Membrane</keyword>
<dbReference type="InterPro" id="IPR001123">
    <property type="entry name" value="LeuE-type"/>
</dbReference>
<keyword evidence="4 6" id="KW-1133">Transmembrane helix</keyword>
<keyword evidence="3 6" id="KW-0812">Transmembrane</keyword>
<evidence type="ECO:0000256" key="3">
    <source>
        <dbReference type="ARBA" id="ARBA00022692"/>
    </source>
</evidence>
<organism evidence="7 8">
    <name type="scientific">Duganella vulcania</name>
    <dbReference type="NCBI Taxonomy" id="2692166"/>
    <lineage>
        <taxon>Bacteria</taxon>
        <taxon>Pseudomonadati</taxon>
        <taxon>Pseudomonadota</taxon>
        <taxon>Betaproteobacteria</taxon>
        <taxon>Burkholderiales</taxon>
        <taxon>Oxalobacteraceae</taxon>
        <taxon>Telluria group</taxon>
        <taxon>Duganella</taxon>
    </lineage>
</organism>
<evidence type="ECO:0000256" key="4">
    <source>
        <dbReference type="ARBA" id="ARBA00022989"/>
    </source>
</evidence>